<gene>
    <name evidence="2" type="ORF">HGMM_F51E07C29</name>
</gene>
<dbReference type="EMBL" id="AP011779">
    <property type="protein sequence ID" value="BAL57584.1"/>
    <property type="molecule type" value="Genomic_DNA"/>
</dbReference>
<dbReference type="InterPro" id="IPR004096">
    <property type="entry name" value="V4R"/>
</dbReference>
<feature type="domain" description="4-vinyl reductase 4VR" evidence="1">
    <location>
        <begin position="104"/>
        <end position="166"/>
    </location>
</feature>
<accession>H5SN48</accession>
<dbReference type="InterPro" id="IPR024096">
    <property type="entry name" value="NO_sig/Golgi_transp_ligand-bd"/>
</dbReference>
<dbReference type="AlphaFoldDB" id="H5SN48"/>
<dbReference type="PANTHER" id="PTHR35090">
    <property type="entry name" value="DNA-DIRECTED RNA POLYMERASE SUBUNIT I"/>
    <property type="match status" value="1"/>
</dbReference>
<proteinExistence type="predicted"/>
<reference evidence="2" key="1">
    <citation type="journal article" date="2005" name="Environ. Microbiol.">
        <title>Genetic and functional properties of uncultivated thermophilic crenarchaeotes from a subsurface gold mine as revealed by analysis of genome fragments.</title>
        <authorList>
            <person name="Nunoura T."/>
            <person name="Hirayama H."/>
            <person name="Takami H."/>
            <person name="Oida H."/>
            <person name="Nishi S."/>
            <person name="Shimamura S."/>
            <person name="Suzuki Y."/>
            <person name="Inagaki F."/>
            <person name="Takai K."/>
            <person name="Nealson K.H."/>
            <person name="Horikoshi K."/>
        </authorList>
    </citation>
    <scope>NUCLEOTIDE SEQUENCE</scope>
</reference>
<dbReference type="Gene3D" id="3.30.1380.20">
    <property type="entry name" value="Trafficking protein particle complex subunit 3"/>
    <property type="match status" value="1"/>
</dbReference>
<sequence>MKNSILEQLVFEPGRLVYKDVRYMFIRPEVIVTLQKALEAEVGPEKCGQMMMAAGNVGGSKSSQRYKEVFGYNEQQIVEFMCRMGGEIGWGVFRLQHLDVAGGEMVIEVSDSPFAAAYGPAQTGVCHLIRGVLAGMGAGIFGGEVTSTETACTATGAATCRFEVRRL</sequence>
<protein>
    <submittedName>
        <fullName evidence="2">4-vinyl reductase 4VR</fullName>
    </submittedName>
</protein>
<name>H5SN48_9CHLR</name>
<organism evidence="2">
    <name type="scientific">uncultured Chloroflexota bacterium</name>
    <dbReference type="NCBI Taxonomy" id="166587"/>
    <lineage>
        <taxon>Bacteria</taxon>
        <taxon>Bacillati</taxon>
        <taxon>Chloroflexota</taxon>
        <taxon>environmental samples</taxon>
    </lineage>
</organism>
<dbReference type="SMART" id="SM00989">
    <property type="entry name" value="V4R"/>
    <property type="match status" value="1"/>
</dbReference>
<evidence type="ECO:0000313" key="2">
    <source>
        <dbReference type="EMBL" id="BAL57584.1"/>
    </source>
</evidence>
<evidence type="ECO:0000259" key="1">
    <source>
        <dbReference type="SMART" id="SM00989"/>
    </source>
</evidence>
<reference evidence="2" key="2">
    <citation type="journal article" date="2012" name="PLoS ONE">
        <title>A Deeply Branching Thermophilic Bacterium with an Ancient Acetyl-CoA Pathway Dominates a Subsurface Ecosystem.</title>
        <authorList>
            <person name="Takami H."/>
            <person name="Noguchi H."/>
            <person name="Takaki Y."/>
            <person name="Uchiyama I."/>
            <person name="Toyoda A."/>
            <person name="Nishi S."/>
            <person name="Chee G.-J."/>
            <person name="Arai W."/>
            <person name="Nunoura T."/>
            <person name="Itoh T."/>
            <person name="Hattori M."/>
            <person name="Takai K."/>
        </authorList>
    </citation>
    <scope>NUCLEOTIDE SEQUENCE</scope>
</reference>
<dbReference type="SUPFAM" id="SSF111126">
    <property type="entry name" value="Ligand-binding domain in the NO signalling and Golgi transport"/>
    <property type="match status" value="1"/>
</dbReference>
<dbReference type="Pfam" id="PF02830">
    <property type="entry name" value="V4R"/>
    <property type="match status" value="1"/>
</dbReference>
<dbReference type="PANTHER" id="PTHR35090:SF1">
    <property type="entry name" value="SLR0144 PROTEIN"/>
    <property type="match status" value="1"/>
</dbReference>